<feature type="compositionally biased region" description="Basic and acidic residues" evidence="1">
    <location>
        <begin position="1"/>
        <end position="13"/>
    </location>
</feature>
<reference evidence="3 4" key="1">
    <citation type="submission" date="2016-10" db="EMBL/GenBank/DDBJ databases">
        <title>Draft genome sequence of Coniochaeta ligniaria NRRL30616, a lignocellulolytic fungus for bioabatement of inhibitors in plant biomass hydrolysates.</title>
        <authorList>
            <consortium name="DOE Joint Genome Institute"/>
            <person name="Jimenez D.J."/>
            <person name="Hector R.E."/>
            <person name="Riley R."/>
            <person name="Sun H."/>
            <person name="Grigoriev I.V."/>
            <person name="Van Elsas J.D."/>
            <person name="Nichols N.N."/>
        </authorList>
    </citation>
    <scope>NUCLEOTIDE SEQUENCE [LARGE SCALE GENOMIC DNA]</scope>
    <source>
        <strain evidence="3 4">NRRL 30616</strain>
    </source>
</reference>
<name>A0A1J7J6A4_9PEZI</name>
<evidence type="ECO:0000313" key="3">
    <source>
        <dbReference type="EMBL" id="OIW25328.1"/>
    </source>
</evidence>
<dbReference type="SUPFAM" id="SSF54593">
    <property type="entry name" value="Glyoxalase/Bleomycin resistance protein/Dihydroxybiphenyl dioxygenase"/>
    <property type="match status" value="1"/>
</dbReference>
<feature type="region of interest" description="Disordered" evidence="1">
    <location>
        <begin position="1"/>
        <end position="24"/>
    </location>
</feature>
<dbReference type="InParanoid" id="A0A1J7J6A4"/>
<dbReference type="EMBL" id="KV875102">
    <property type="protein sequence ID" value="OIW25328.1"/>
    <property type="molecule type" value="Genomic_DNA"/>
</dbReference>
<accession>A0A1J7J6A4</accession>
<dbReference type="PANTHER" id="PTHR35006">
    <property type="entry name" value="GLYOXALASE FAMILY PROTEIN (AFU_ORTHOLOGUE AFUA_5G14830)"/>
    <property type="match status" value="1"/>
</dbReference>
<dbReference type="InterPro" id="IPR037523">
    <property type="entry name" value="VOC_core"/>
</dbReference>
<dbReference type="AlphaFoldDB" id="A0A1J7J6A4"/>
<organism evidence="3 4">
    <name type="scientific">Coniochaeta ligniaria NRRL 30616</name>
    <dbReference type="NCBI Taxonomy" id="1408157"/>
    <lineage>
        <taxon>Eukaryota</taxon>
        <taxon>Fungi</taxon>
        <taxon>Dikarya</taxon>
        <taxon>Ascomycota</taxon>
        <taxon>Pezizomycotina</taxon>
        <taxon>Sordariomycetes</taxon>
        <taxon>Sordariomycetidae</taxon>
        <taxon>Coniochaetales</taxon>
        <taxon>Coniochaetaceae</taxon>
        <taxon>Coniochaeta</taxon>
    </lineage>
</organism>
<evidence type="ECO:0000313" key="4">
    <source>
        <dbReference type="Proteomes" id="UP000182658"/>
    </source>
</evidence>
<dbReference type="InterPro" id="IPR011009">
    <property type="entry name" value="Kinase-like_dom_sf"/>
</dbReference>
<dbReference type="PANTHER" id="PTHR35006:SF2">
    <property type="entry name" value="GLYOXALASE FAMILY PROTEIN (AFU_ORTHOLOGUE AFUA_5G14830)"/>
    <property type="match status" value="1"/>
</dbReference>
<dbReference type="SUPFAM" id="SSF56112">
    <property type="entry name" value="Protein kinase-like (PK-like)"/>
    <property type="match status" value="1"/>
</dbReference>
<dbReference type="CDD" id="cd07262">
    <property type="entry name" value="VOC_like"/>
    <property type="match status" value="1"/>
</dbReference>
<dbReference type="InterPro" id="IPR004360">
    <property type="entry name" value="Glyas_Fos-R_dOase_dom"/>
</dbReference>
<dbReference type="Gene3D" id="3.10.180.10">
    <property type="entry name" value="2,3-Dihydroxybiphenyl 1,2-Dioxygenase, domain 1"/>
    <property type="match status" value="1"/>
</dbReference>
<evidence type="ECO:0000259" key="2">
    <source>
        <dbReference type="PROSITE" id="PS51819"/>
    </source>
</evidence>
<proteinExistence type="predicted"/>
<feature type="domain" description="VOC" evidence="2">
    <location>
        <begin position="439"/>
        <end position="568"/>
    </location>
</feature>
<dbReference type="OrthoDB" id="4267316at2759"/>
<dbReference type="Proteomes" id="UP000182658">
    <property type="component" value="Unassembled WGS sequence"/>
</dbReference>
<protein>
    <recommendedName>
        <fullName evidence="2">VOC domain-containing protein</fullName>
    </recommendedName>
</protein>
<evidence type="ECO:0000256" key="1">
    <source>
        <dbReference type="SAM" id="MobiDB-lite"/>
    </source>
</evidence>
<dbReference type="InterPro" id="IPR029068">
    <property type="entry name" value="Glyas_Bleomycin-R_OHBP_Dase"/>
</dbReference>
<dbReference type="PROSITE" id="PS51819">
    <property type="entry name" value="VOC"/>
    <property type="match status" value="1"/>
</dbReference>
<feature type="region of interest" description="Disordered" evidence="1">
    <location>
        <begin position="377"/>
        <end position="437"/>
    </location>
</feature>
<dbReference type="Pfam" id="PF00903">
    <property type="entry name" value="Glyoxalase"/>
    <property type="match status" value="1"/>
</dbReference>
<keyword evidence="4" id="KW-1185">Reference proteome</keyword>
<sequence length="571" mass="64394">MSEPNSRRDDSIDPIRSWSPPFEPLRPPVPYEPGAKLRILRHIPPKPFGGRYPLRDGGRLPVSLNMLRQTTVVDLCIANPPLEGTTLPEQSRELEVIELAAEDAFGAQLFVCSLDDGPETYVAKIYDPMYYEFRDPGADDLPRDVTYTADGDYSREAAAYEHIEATQRFCGTQVPKYCGSWTFDLPISLPTGTVTRPVRMILMEHIHGTTMLDFNFYNMSETKRLDVIARVIETHCRLLHVGLAHKEASQRNVMIVDSMEEQDMVERVCLIDFHSSMVYGIYEEVDQGRQLPELPPSPVDFWWDSGISMFGNWFADWDDIEEAWHHWLTERYGNSVEFGPSIWAADGQLRFGPWEDEDVQQDAELDGDDFHYSAVEKEQRLPAHSTAKRNRTDFEGDGSETPLELRNHKAMTPGNHGCSKGKEPERSKQNDQPLPSRSILGHISIGVKDYDSAKMFYSALRPLGLSLVYDSEAEGPSSGTRTLGYGPDKTQELLNIFEYGSEAHAPGRGSHVAFNAASRRAVDKFHEKALVYGGTCDGKPGIRSRYGPNYYAAFVISPDGWRLEAVCKNLE</sequence>
<gene>
    <name evidence="3" type="ORF">CONLIGDRAFT_691254</name>
</gene>
<feature type="compositionally biased region" description="Basic and acidic residues" evidence="1">
    <location>
        <begin position="420"/>
        <end position="429"/>
    </location>
</feature>